<evidence type="ECO:0000313" key="2">
    <source>
        <dbReference type="Proteomes" id="UP000484381"/>
    </source>
</evidence>
<comment type="caution">
    <text evidence="1">The sequence shown here is derived from an EMBL/GenBank/DDBJ whole genome shotgun (WGS) entry which is preliminary data.</text>
</comment>
<sequence length="131" mass="14272">MATAVHCQRCFRGNTMKLTSAKLIQTMELGREYQAGELARRFDTSSAQINDMLCTLVEEGLVRMSSHSSRIIGFERLSLAPRPPSTVATDAGTSTTVATPPITRQMHGSLRGYEASLASVRSLAMLARPSR</sequence>
<accession>A0A7X1TJU4</accession>
<evidence type="ECO:0000313" key="1">
    <source>
        <dbReference type="EMBL" id="MPW21718.1"/>
    </source>
</evidence>
<name>A0A7X1TJU4_9BURK</name>
<proteinExistence type="predicted"/>
<dbReference type="EMBL" id="WHNP01000049">
    <property type="protein sequence ID" value="MPW21718.1"/>
    <property type="molecule type" value="Genomic_DNA"/>
</dbReference>
<protein>
    <submittedName>
        <fullName evidence="1">Uncharacterized protein</fullName>
    </submittedName>
</protein>
<dbReference type="AlphaFoldDB" id="A0A7X1TJU4"/>
<keyword evidence="2" id="KW-1185">Reference proteome</keyword>
<gene>
    <name evidence="1" type="ORF">GCT13_33810</name>
</gene>
<reference evidence="1 2" key="1">
    <citation type="submission" date="2019-10" db="EMBL/GenBank/DDBJ databases">
        <title>Paraburkholderia sp. isolated from nodules of Mimosa pudica from Brazilian Atlantic Forest soils.</title>
        <authorList>
            <person name="Paulitsch F."/>
            <person name="Hungria M."/>
            <person name="Dall'Agnol R."/>
        </authorList>
    </citation>
    <scope>NUCLEOTIDE SEQUENCE [LARGE SCALE GENOMIC DNA]</scope>
    <source>
        <strain evidence="1 2">CNPSo 3157</strain>
    </source>
</reference>
<dbReference type="Proteomes" id="UP000484381">
    <property type="component" value="Unassembled WGS sequence"/>
</dbReference>
<dbReference type="InterPro" id="IPR036390">
    <property type="entry name" value="WH_DNA-bd_sf"/>
</dbReference>
<organism evidence="1 2">
    <name type="scientific">Paraburkholderia franconis</name>
    <dbReference type="NCBI Taxonomy" id="2654983"/>
    <lineage>
        <taxon>Bacteria</taxon>
        <taxon>Pseudomonadati</taxon>
        <taxon>Pseudomonadota</taxon>
        <taxon>Betaproteobacteria</taxon>
        <taxon>Burkholderiales</taxon>
        <taxon>Burkholderiaceae</taxon>
        <taxon>Paraburkholderia</taxon>
    </lineage>
</organism>
<dbReference type="SUPFAM" id="SSF46785">
    <property type="entry name" value="Winged helix' DNA-binding domain"/>
    <property type="match status" value="1"/>
</dbReference>